<organism evidence="1 2">
    <name type="scientific">Cricetulus griseus</name>
    <name type="common">Chinese hamster</name>
    <name type="synonym">Cricetulus barabensis griseus</name>
    <dbReference type="NCBI Taxonomy" id="10029"/>
    <lineage>
        <taxon>Eukaryota</taxon>
        <taxon>Metazoa</taxon>
        <taxon>Chordata</taxon>
        <taxon>Craniata</taxon>
        <taxon>Vertebrata</taxon>
        <taxon>Euteleostomi</taxon>
        <taxon>Mammalia</taxon>
        <taxon>Eutheria</taxon>
        <taxon>Euarchontoglires</taxon>
        <taxon>Glires</taxon>
        <taxon>Rodentia</taxon>
        <taxon>Myomorpha</taxon>
        <taxon>Muroidea</taxon>
        <taxon>Cricetidae</taxon>
        <taxon>Cricetinae</taxon>
        <taxon>Cricetulus</taxon>
    </lineage>
</organism>
<gene>
    <name evidence="1" type="ORF">I79_007408</name>
</gene>
<reference evidence="2" key="1">
    <citation type="journal article" date="2011" name="Nat. Biotechnol.">
        <title>The genomic sequence of the Chinese hamster ovary (CHO)-K1 cell line.</title>
        <authorList>
            <person name="Xu X."/>
            <person name="Nagarajan H."/>
            <person name="Lewis N.E."/>
            <person name="Pan S."/>
            <person name="Cai Z."/>
            <person name="Liu X."/>
            <person name="Chen W."/>
            <person name="Xie M."/>
            <person name="Wang W."/>
            <person name="Hammond S."/>
            <person name="Andersen M.R."/>
            <person name="Neff N."/>
            <person name="Passarelli B."/>
            <person name="Koh W."/>
            <person name="Fan H.C."/>
            <person name="Wang J."/>
            <person name="Gui Y."/>
            <person name="Lee K.H."/>
            <person name="Betenbaugh M.J."/>
            <person name="Quake S.R."/>
            <person name="Famili I."/>
            <person name="Palsson B.O."/>
            <person name="Wang J."/>
        </authorList>
    </citation>
    <scope>NUCLEOTIDE SEQUENCE [LARGE SCALE GENOMIC DNA]</scope>
    <source>
        <strain evidence="2">CHO K1 cell line</strain>
    </source>
</reference>
<protein>
    <submittedName>
        <fullName evidence="1">Uncharacterized protein</fullName>
    </submittedName>
</protein>
<evidence type="ECO:0000313" key="2">
    <source>
        <dbReference type="Proteomes" id="UP000001075"/>
    </source>
</evidence>
<dbReference type="AlphaFoldDB" id="G3HAF7"/>
<dbReference type="Proteomes" id="UP000001075">
    <property type="component" value="Unassembled WGS sequence"/>
</dbReference>
<dbReference type="InParanoid" id="G3HAF7"/>
<accession>G3HAF7</accession>
<dbReference type="EMBL" id="JH000251">
    <property type="protein sequence ID" value="EGW04121.1"/>
    <property type="molecule type" value="Genomic_DNA"/>
</dbReference>
<proteinExistence type="predicted"/>
<evidence type="ECO:0000313" key="1">
    <source>
        <dbReference type="EMBL" id="EGW04121.1"/>
    </source>
</evidence>
<name>G3HAF7_CRIGR</name>
<sequence>MGPDQPQLRSIQNKAYSLDSLWGGRVCCLPYLHLLNLSSRPTHTCFDLLRLGLLSGGSPHFLWPLLPAPARPASNDFLGMALPLATESQNQPSKTCSKLGLQLTQTT</sequence>